<dbReference type="InterPro" id="IPR033463">
    <property type="entry name" value="sCache_3"/>
</dbReference>
<dbReference type="InterPro" id="IPR029151">
    <property type="entry name" value="Sensor-like_sf"/>
</dbReference>
<name>A0ABW6L2T2_9ACTN</name>
<protein>
    <submittedName>
        <fullName evidence="9">Histidine kinase</fullName>
    </submittedName>
</protein>
<reference evidence="9 10" key="1">
    <citation type="submission" date="2024-10" db="EMBL/GenBank/DDBJ databases">
        <title>The Natural Products Discovery Center: Release of the First 8490 Sequenced Strains for Exploring Actinobacteria Biosynthetic Diversity.</title>
        <authorList>
            <person name="Kalkreuter E."/>
            <person name="Kautsar S.A."/>
            <person name="Yang D."/>
            <person name="Bader C.D."/>
            <person name="Teijaro C.N."/>
            <person name="Fluegel L."/>
            <person name="Davis C.M."/>
            <person name="Simpson J.R."/>
            <person name="Lauterbach L."/>
            <person name="Steele A.D."/>
            <person name="Gui C."/>
            <person name="Meng S."/>
            <person name="Li G."/>
            <person name="Viehrig K."/>
            <person name="Ye F."/>
            <person name="Su P."/>
            <person name="Kiefer A.F."/>
            <person name="Nichols A."/>
            <person name="Cepeda A.J."/>
            <person name="Yan W."/>
            <person name="Fan B."/>
            <person name="Jiang Y."/>
            <person name="Adhikari A."/>
            <person name="Zheng C.-J."/>
            <person name="Schuster L."/>
            <person name="Cowan T.M."/>
            <person name="Smanski M.J."/>
            <person name="Chevrette M.G."/>
            <person name="De Carvalho L.P.S."/>
            <person name="Shen B."/>
        </authorList>
    </citation>
    <scope>NUCLEOTIDE SEQUENCE [LARGE SCALE GENOMIC DNA]</scope>
    <source>
        <strain evidence="9 10">NPDC007147</strain>
    </source>
</reference>
<dbReference type="Proteomes" id="UP001601197">
    <property type="component" value="Unassembled WGS sequence"/>
</dbReference>
<evidence type="ECO:0000256" key="7">
    <source>
        <dbReference type="SAM" id="Phobius"/>
    </source>
</evidence>
<feature type="non-terminal residue" evidence="9">
    <location>
        <position position="212"/>
    </location>
</feature>
<feature type="transmembrane region" description="Helical" evidence="7">
    <location>
        <begin position="39"/>
        <end position="64"/>
    </location>
</feature>
<keyword evidence="4 7" id="KW-1133">Transmembrane helix</keyword>
<dbReference type="SUPFAM" id="SSF103190">
    <property type="entry name" value="Sensory domain-like"/>
    <property type="match status" value="1"/>
</dbReference>
<dbReference type="Gene3D" id="3.30.450.20">
    <property type="entry name" value="PAS domain"/>
    <property type="match status" value="1"/>
</dbReference>
<evidence type="ECO:0000256" key="6">
    <source>
        <dbReference type="SAM" id="MobiDB-lite"/>
    </source>
</evidence>
<keyword evidence="9" id="KW-0418">Kinase</keyword>
<evidence type="ECO:0000256" key="2">
    <source>
        <dbReference type="ARBA" id="ARBA00022475"/>
    </source>
</evidence>
<evidence type="ECO:0000256" key="5">
    <source>
        <dbReference type="ARBA" id="ARBA00023136"/>
    </source>
</evidence>
<dbReference type="GO" id="GO:0016301">
    <property type="term" value="F:kinase activity"/>
    <property type="evidence" value="ECO:0007669"/>
    <property type="project" value="UniProtKB-KW"/>
</dbReference>
<evidence type="ECO:0000313" key="10">
    <source>
        <dbReference type="Proteomes" id="UP001601197"/>
    </source>
</evidence>
<gene>
    <name evidence="9" type="ORF">ACFYNZ_34065</name>
</gene>
<comment type="subcellular location">
    <subcellularLocation>
        <location evidence="1">Cell membrane</location>
        <topology evidence="1">Multi-pass membrane protein</topology>
    </subcellularLocation>
</comment>
<keyword evidence="10" id="KW-1185">Reference proteome</keyword>
<keyword evidence="2" id="KW-1003">Cell membrane</keyword>
<accession>A0ABW6L2T2</accession>
<organism evidence="9 10">
    <name type="scientific">Streptomyces kebangsaanensis</name>
    <dbReference type="NCBI Taxonomy" id="864058"/>
    <lineage>
        <taxon>Bacteria</taxon>
        <taxon>Bacillati</taxon>
        <taxon>Actinomycetota</taxon>
        <taxon>Actinomycetes</taxon>
        <taxon>Kitasatosporales</taxon>
        <taxon>Streptomycetaceae</taxon>
        <taxon>Streptomyces</taxon>
    </lineage>
</organism>
<evidence type="ECO:0000256" key="1">
    <source>
        <dbReference type="ARBA" id="ARBA00004651"/>
    </source>
</evidence>
<evidence type="ECO:0000313" key="9">
    <source>
        <dbReference type="EMBL" id="MFE9174406.1"/>
    </source>
</evidence>
<proteinExistence type="predicted"/>
<feature type="domain" description="Single cache" evidence="8">
    <location>
        <begin position="74"/>
        <end position="192"/>
    </location>
</feature>
<keyword evidence="5 7" id="KW-0472">Membrane</keyword>
<sequence length="212" mass="22308">MFAQTRRSEARRPREDDGEGVTPAPPVGRLRSLFRVRSVAGQVFLLQVVVVLLITVAALVALVVQARDESAAVVRQRSMDVAETLAYDPGTLKAMTGPHPTAVLQPVAEKIMKGTDVDLVVVFSKDGVRYTHPDPAFIGKPVLGPRTPPRSAVTRTLETTQGRAVVSYVPVTGADGTAVGTVAVGITVERVTGMAARQLPLLLGAGAGVLVL</sequence>
<dbReference type="Pfam" id="PF17203">
    <property type="entry name" value="sCache_3_2"/>
    <property type="match status" value="1"/>
</dbReference>
<evidence type="ECO:0000256" key="4">
    <source>
        <dbReference type="ARBA" id="ARBA00022989"/>
    </source>
</evidence>
<keyword evidence="3 7" id="KW-0812">Transmembrane</keyword>
<evidence type="ECO:0000256" key="3">
    <source>
        <dbReference type="ARBA" id="ARBA00022692"/>
    </source>
</evidence>
<keyword evidence="9" id="KW-0808">Transferase</keyword>
<evidence type="ECO:0000259" key="8">
    <source>
        <dbReference type="Pfam" id="PF17203"/>
    </source>
</evidence>
<comment type="caution">
    <text evidence="9">The sequence shown here is derived from an EMBL/GenBank/DDBJ whole genome shotgun (WGS) entry which is preliminary data.</text>
</comment>
<feature type="region of interest" description="Disordered" evidence="6">
    <location>
        <begin position="1"/>
        <end position="24"/>
    </location>
</feature>
<feature type="compositionally biased region" description="Basic and acidic residues" evidence="6">
    <location>
        <begin position="1"/>
        <end position="15"/>
    </location>
</feature>
<dbReference type="EMBL" id="JBIAFJ010000053">
    <property type="protein sequence ID" value="MFE9174406.1"/>
    <property type="molecule type" value="Genomic_DNA"/>
</dbReference>